<name>A0A8S1PWX7_PARPR</name>
<feature type="transmembrane region" description="Helical" evidence="14">
    <location>
        <begin position="1053"/>
        <end position="1076"/>
    </location>
</feature>
<dbReference type="FunFam" id="3.40.1110.10:FF:000185">
    <property type="entry name" value="Phospholipid-transporting ATPase"/>
    <property type="match status" value="1"/>
</dbReference>
<dbReference type="FunFam" id="3.40.50.1000:FF:000190">
    <property type="entry name" value="Phospholipid-transporting ATPase"/>
    <property type="match status" value="1"/>
</dbReference>
<reference evidence="19" key="1">
    <citation type="submission" date="2021-01" db="EMBL/GenBank/DDBJ databases">
        <authorList>
            <consortium name="Genoscope - CEA"/>
            <person name="William W."/>
        </authorList>
    </citation>
    <scope>NUCLEOTIDE SEQUENCE</scope>
</reference>
<dbReference type="Pfam" id="PF16212">
    <property type="entry name" value="PhoLip_ATPase_C"/>
    <property type="match status" value="1"/>
</dbReference>
<dbReference type="InterPro" id="IPR006539">
    <property type="entry name" value="P-type_ATPase_IV"/>
</dbReference>
<dbReference type="Proteomes" id="UP000688137">
    <property type="component" value="Unassembled WGS sequence"/>
</dbReference>
<keyword evidence="8 14" id="KW-1278">Translocase</keyword>
<keyword evidence="4 13" id="KW-0479">Metal-binding</keyword>
<dbReference type="SFLD" id="SFLDG00002">
    <property type="entry name" value="C1.7:_P-type_atpase_like"/>
    <property type="match status" value="1"/>
</dbReference>
<evidence type="ECO:0000256" key="7">
    <source>
        <dbReference type="ARBA" id="ARBA00022842"/>
    </source>
</evidence>
<protein>
    <recommendedName>
        <fullName evidence="14">Phospholipid-transporting ATPase</fullName>
        <ecNumber evidence="14">7.6.2.1</ecNumber>
    </recommendedName>
</protein>
<evidence type="ECO:0000256" key="11">
    <source>
        <dbReference type="PIRSR" id="PIRSR606539-1"/>
    </source>
</evidence>
<feature type="transmembrane region" description="Helical" evidence="14">
    <location>
        <begin position="297"/>
        <end position="321"/>
    </location>
</feature>
<comment type="cofactor">
    <cofactor evidence="13">
        <name>Mg(2+)</name>
        <dbReference type="ChEBI" id="CHEBI:18420"/>
    </cofactor>
</comment>
<sequence>MTDKLYEFSTLFEYKYENVNPKGNYVQRFQSKNRKITSNRPDYELPNNSIQTSKYTLINFIPKQLYEQFSKLANIYFVIIGALQMIPEVSISSGVPTIYLPLSFIILISGAKDFYEDYKRRKSDNEENRQPILTYDGYKFVTIPSSSLYVGQIIKVNQDEVIPADILILRSSEQKGICYVETKSLDGETNLKQKNVHIDLLQTYISDDCFGQEDKRIILKYQAPTPYLYQFIGETTTSQQKVSAMNFNNFILRGCNLRNVKYVFGLVTYTGKDTKIIMNSTIARSKRSKLEQQMQKFILIIFVTQLILCIIASIVYAISFYNKRNQLSYLDIESFDNEYNIAYNFFVRFGNWILIFTNFVPISLLVTLEMVKFIQGKFMTLDDRLNQPKVQSSNLNEELGQVEHIFSDKTGTLTCNIMEFKQIIIGNQNYGDVIENQEDYLSNDEILSYPQVTNVDFRDKKLIEAIQDQNHFMHKQVKDCLIMLSICHTVIADQKDNKLIYNATSPDELALLNFARFVGFEFQGSDENGIKRVRFNNEILEFQLLEVFEFTSQRKRQSILVQIRNSKEIILYSKGADSILLSETKLSQKELQSEDYHNLENKLQEYGKVGLRTLVLCKRIIDIQTYQEWNKRYQEAAQSLENREERMQTLQDELEKNYEILGATAIEDKLQQNVADTISAIKQAGIKVWVLTGDKIETAINIGYSCQLLTNELVQHIIDEKMESLVIEKLNETIGLISKQPHNQHALIISGDALLHSLKPHIRKNMIQIGESCNVVLCCRVSPKQKQDVVTLIRNQKKNVCTLAIGDGANDVNMITAAHVGVGIRGVEGQQASRAADYSVQEFQELRRLLFYHGRECYRRNSTLVCYTFYKNILVVLPQFWYGILSMYSAQSLYDTFIYQLFNILYAALPIMIYGVFDEEHDADILTENTQDNYYEQGPQGKLFNLKIFLFWVFQGLWQTSIICFFPTFCISSNFIDDNGYMQHLWAQGTMIFGLVIVVCNLKVLIFSNVYTPALLGSISFSMISYLISWIILDNISQAEAYVVLESLFATPNFHFGNILVIVTIVAIDSAINIKLRKMMVASKKKNQPIYQQPEKNEQVIKVINRANTGFAFNYLDVDELENQEKIELYNLENQVVPENFNNNNIY</sequence>
<evidence type="ECO:0000259" key="18">
    <source>
        <dbReference type="Pfam" id="PF16212"/>
    </source>
</evidence>
<dbReference type="PROSITE" id="PS00154">
    <property type="entry name" value="ATPASE_E1_E2"/>
    <property type="match status" value="1"/>
</dbReference>
<feature type="binding site" evidence="12">
    <location>
        <position position="786"/>
    </location>
    <ligand>
        <name>ATP</name>
        <dbReference type="ChEBI" id="CHEBI:30616"/>
    </ligand>
</feature>
<evidence type="ECO:0000256" key="12">
    <source>
        <dbReference type="PIRSR" id="PIRSR606539-2"/>
    </source>
</evidence>
<feature type="binding site" evidence="12">
    <location>
        <position position="612"/>
    </location>
    <ligand>
        <name>ATP</name>
        <dbReference type="ChEBI" id="CHEBI:30616"/>
    </ligand>
</feature>
<feature type="coiled-coil region" evidence="15">
    <location>
        <begin position="623"/>
        <end position="660"/>
    </location>
</feature>
<dbReference type="GO" id="GO:0140326">
    <property type="term" value="F:ATPase-coupled intramembrane lipid transporter activity"/>
    <property type="evidence" value="ECO:0007669"/>
    <property type="project" value="UniProtKB-EC"/>
</dbReference>
<dbReference type="InterPro" id="IPR044492">
    <property type="entry name" value="P_typ_ATPase_HD_dom"/>
</dbReference>
<evidence type="ECO:0000256" key="15">
    <source>
        <dbReference type="SAM" id="Coils"/>
    </source>
</evidence>
<comment type="subcellular location">
    <subcellularLocation>
        <location evidence="2">Endomembrane system</location>
    </subcellularLocation>
    <subcellularLocation>
        <location evidence="1 14">Membrane</location>
        <topology evidence="1 14">Multi-pass membrane protein</topology>
    </subcellularLocation>
</comment>
<feature type="transmembrane region" description="Helical" evidence="14">
    <location>
        <begin position="897"/>
        <end position="917"/>
    </location>
</feature>
<dbReference type="InterPro" id="IPR059000">
    <property type="entry name" value="ATPase_P-type_domA"/>
</dbReference>
<keyword evidence="3 14" id="KW-0812">Transmembrane</keyword>
<feature type="binding site" evidence="12">
    <location>
        <position position="694"/>
    </location>
    <ligand>
        <name>ATP</name>
        <dbReference type="ChEBI" id="CHEBI:30616"/>
    </ligand>
</feature>
<feature type="binding site" evidence="13">
    <location>
        <position position="410"/>
    </location>
    <ligand>
        <name>Mg(2+)</name>
        <dbReference type="ChEBI" id="CHEBI:18420"/>
    </ligand>
</feature>
<feature type="binding site" evidence="12">
    <location>
        <position position="693"/>
    </location>
    <ligand>
        <name>ATP</name>
        <dbReference type="ChEBI" id="CHEBI:30616"/>
    </ligand>
</feature>
<dbReference type="SFLD" id="SFLDF00027">
    <property type="entry name" value="p-type_atpase"/>
    <property type="match status" value="1"/>
</dbReference>
<dbReference type="Pfam" id="PF00122">
    <property type="entry name" value="E1-E2_ATPase"/>
    <property type="match status" value="1"/>
</dbReference>
<comment type="caution">
    <text evidence="19">The sequence shown here is derived from an EMBL/GenBank/DDBJ whole genome shotgun (WGS) entry which is preliminary data.</text>
</comment>
<evidence type="ECO:0000256" key="6">
    <source>
        <dbReference type="ARBA" id="ARBA00022840"/>
    </source>
</evidence>
<keyword evidence="20" id="KW-1185">Reference proteome</keyword>
<feature type="binding site" evidence="12">
    <location>
        <position position="810"/>
    </location>
    <ligand>
        <name>ATP</name>
        <dbReference type="ChEBI" id="CHEBI:30616"/>
    </ligand>
</feature>
<gene>
    <name evidence="19" type="ORF">PPRIM_AZ9-3.1.T1320118</name>
</gene>
<keyword evidence="6 12" id="KW-0067">ATP-binding</keyword>
<dbReference type="GO" id="GO:0000287">
    <property type="term" value="F:magnesium ion binding"/>
    <property type="evidence" value="ECO:0007669"/>
    <property type="project" value="UniProtKB-UniRule"/>
</dbReference>
<feature type="binding site" evidence="13">
    <location>
        <position position="811"/>
    </location>
    <ligand>
        <name>Mg(2+)</name>
        <dbReference type="ChEBI" id="CHEBI:18420"/>
    </ligand>
</feature>
<dbReference type="EC" id="7.6.2.1" evidence="14"/>
<evidence type="ECO:0000256" key="8">
    <source>
        <dbReference type="ARBA" id="ARBA00022967"/>
    </source>
</evidence>
<feature type="binding site" evidence="12">
    <location>
        <position position="574"/>
    </location>
    <ligand>
        <name>ATP</name>
        <dbReference type="ChEBI" id="CHEBI:30616"/>
    </ligand>
</feature>
<dbReference type="Pfam" id="PF13246">
    <property type="entry name" value="Cation_ATPase"/>
    <property type="match status" value="1"/>
</dbReference>
<feature type="transmembrane region" description="Helical" evidence="14">
    <location>
        <begin position="981"/>
        <end position="1002"/>
    </location>
</feature>
<feature type="active site" description="4-aspartylphosphate intermediate" evidence="11">
    <location>
        <position position="408"/>
    </location>
</feature>
<feature type="binding site" evidence="13">
    <location>
        <position position="807"/>
    </location>
    <ligand>
        <name>Mg(2+)</name>
        <dbReference type="ChEBI" id="CHEBI:18420"/>
    </ligand>
</feature>
<evidence type="ECO:0000256" key="13">
    <source>
        <dbReference type="PIRSR" id="PIRSR606539-3"/>
    </source>
</evidence>
<keyword evidence="7 13" id="KW-0460">Magnesium</keyword>
<feature type="transmembrane region" description="Helical" evidence="14">
    <location>
        <begin position="1014"/>
        <end position="1033"/>
    </location>
</feature>
<dbReference type="InterPro" id="IPR018303">
    <property type="entry name" value="ATPase_P-typ_P_site"/>
</dbReference>
<dbReference type="AlphaFoldDB" id="A0A8S1PWX7"/>
<evidence type="ECO:0000256" key="5">
    <source>
        <dbReference type="ARBA" id="ARBA00022741"/>
    </source>
</evidence>
<dbReference type="GO" id="GO:0045332">
    <property type="term" value="P:phospholipid translocation"/>
    <property type="evidence" value="ECO:0007669"/>
    <property type="project" value="TreeGrafter"/>
</dbReference>
<feature type="binding site" evidence="12">
    <location>
        <position position="811"/>
    </location>
    <ligand>
        <name>ATP</name>
        <dbReference type="ChEBI" id="CHEBI:30616"/>
    </ligand>
</feature>
<feature type="binding site" evidence="12">
    <location>
        <position position="780"/>
    </location>
    <ligand>
        <name>ATP</name>
        <dbReference type="ChEBI" id="CHEBI:30616"/>
    </ligand>
</feature>
<feature type="binding site" evidence="12">
    <location>
        <position position="550"/>
    </location>
    <ligand>
        <name>ATP</name>
        <dbReference type="ChEBI" id="CHEBI:30616"/>
    </ligand>
</feature>
<feature type="transmembrane region" description="Helical" evidence="14">
    <location>
        <begin position="864"/>
        <end position="885"/>
    </location>
</feature>
<evidence type="ECO:0000256" key="1">
    <source>
        <dbReference type="ARBA" id="ARBA00004141"/>
    </source>
</evidence>
<dbReference type="Pfam" id="PF16209">
    <property type="entry name" value="PhoLip_ATPase_N"/>
    <property type="match status" value="1"/>
</dbReference>
<feature type="binding site" evidence="12">
    <location>
        <position position="409"/>
    </location>
    <ligand>
        <name>ATP</name>
        <dbReference type="ChEBI" id="CHEBI:30616"/>
    </ligand>
</feature>
<dbReference type="GO" id="GO:0005524">
    <property type="term" value="F:ATP binding"/>
    <property type="evidence" value="ECO:0007669"/>
    <property type="project" value="UniProtKB-UniRule"/>
</dbReference>
<feature type="transmembrane region" description="Helical" evidence="14">
    <location>
        <begin position="341"/>
        <end position="368"/>
    </location>
</feature>
<proteinExistence type="inferred from homology"/>
<dbReference type="PANTHER" id="PTHR24092">
    <property type="entry name" value="PROBABLE PHOSPHOLIPID-TRANSPORTING ATPASE"/>
    <property type="match status" value="1"/>
</dbReference>
<dbReference type="PANTHER" id="PTHR24092:SF150">
    <property type="entry name" value="PHOSPHOLIPID-TRANSPORTING ATPASE"/>
    <property type="match status" value="1"/>
</dbReference>
<evidence type="ECO:0000256" key="9">
    <source>
        <dbReference type="ARBA" id="ARBA00022989"/>
    </source>
</evidence>
<dbReference type="GO" id="GO:0005886">
    <property type="term" value="C:plasma membrane"/>
    <property type="evidence" value="ECO:0007669"/>
    <property type="project" value="TreeGrafter"/>
</dbReference>
<feature type="binding site" evidence="12">
    <location>
        <position position="410"/>
    </location>
    <ligand>
        <name>ATP</name>
        <dbReference type="ChEBI" id="CHEBI:30616"/>
    </ligand>
</feature>
<dbReference type="InterPro" id="IPR032631">
    <property type="entry name" value="P-type_ATPase_N"/>
</dbReference>
<evidence type="ECO:0000256" key="14">
    <source>
        <dbReference type="RuleBase" id="RU362033"/>
    </source>
</evidence>
<keyword evidence="5 12" id="KW-0547">Nucleotide-binding</keyword>
<evidence type="ECO:0000256" key="4">
    <source>
        <dbReference type="ARBA" id="ARBA00022723"/>
    </source>
</evidence>
<evidence type="ECO:0000259" key="16">
    <source>
        <dbReference type="Pfam" id="PF00122"/>
    </source>
</evidence>
<dbReference type="InterPro" id="IPR032630">
    <property type="entry name" value="P_typ_ATPase_c"/>
</dbReference>
<feature type="domain" description="P-type ATPase C-terminal" evidence="18">
    <location>
        <begin position="834"/>
        <end position="1074"/>
    </location>
</feature>
<feature type="transmembrane region" description="Helical" evidence="14">
    <location>
        <begin position="98"/>
        <end position="115"/>
    </location>
</feature>
<dbReference type="OMA" id="EYNIAYN"/>
<organism evidence="19 20">
    <name type="scientific">Paramecium primaurelia</name>
    <dbReference type="NCBI Taxonomy" id="5886"/>
    <lineage>
        <taxon>Eukaryota</taxon>
        <taxon>Sar</taxon>
        <taxon>Alveolata</taxon>
        <taxon>Ciliophora</taxon>
        <taxon>Intramacronucleata</taxon>
        <taxon>Oligohymenophorea</taxon>
        <taxon>Peniculida</taxon>
        <taxon>Parameciidae</taxon>
        <taxon>Paramecium</taxon>
    </lineage>
</organism>
<feature type="binding site" evidence="12">
    <location>
        <position position="692"/>
    </location>
    <ligand>
        <name>ATP</name>
        <dbReference type="ChEBI" id="CHEBI:30616"/>
    </ligand>
</feature>
<evidence type="ECO:0000313" key="19">
    <source>
        <dbReference type="EMBL" id="CAD8107043.1"/>
    </source>
</evidence>
<evidence type="ECO:0000256" key="10">
    <source>
        <dbReference type="ARBA" id="ARBA00023136"/>
    </source>
</evidence>
<dbReference type="NCBIfam" id="TIGR01494">
    <property type="entry name" value="ATPase_P-type"/>
    <property type="match status" value="1"/>
</dbReference>
<feature type="binding site" evidence="12">
    <location>
        <position position="408"/>
    </location>
    <ligand>
        <name>ATP</name>
        <dbReference type="ChEBI" id="CHEBI:30616"/>
    </ligand>
</feature>
<evidence type="ECO:0000256" key="3">
    <source>
        <dbReference type="ARBA" id="ARBA00022692"/>
    </source>
</evidence>
<keyword evidence="9 14" id="KW-1133">Transmembrane helix</keyword>
<feature type="transmembrane region" description="Helical" evidence="14">
    <location>
        <begin position="949"/>
        <end position="969"/>
    </location>
</feature>
<feature type="binding site" evidence="13">
    <location>
        <position position="408"/>
    </location>
    <ligand>
        <name>Mg(2+)</name>
        <dbReference type="ChEBI" id="CHEBI:18420"/>
    </ligand>
</feature>
<comment type="similarity">
    <text evidence="14">Belongs to the cation transport ATPase (P-type) (TC 3.A.3) family. Type IV subfamily.</text>
</comment>
<evidence type="ECO:0000313" key="20">
    <source>
        <dbReference type="Proteomes" id="UP000688137"/>
    </source>
</evidence>
<dbReference type="GO" id="GO:0016887">
    <property type="term" value="F:ATP hydrolysis activity"/>
    <property type="evidence" value="ECO:0007669"/>
    <property type="project" value="InterPro"/>
</dbReference>
<keyword evidence="15" id="KW-0175">Coiled coil</keyword>
<feature type="domain" description="P-type ATPase N-terminal" evidence="17">
    <location>
        <begin position="43"/>
        <end position="98"/>
    </location>
</feature>
<dbReference type="SFLD" id="SFLDS00003">
    <property type="entry name" value="Haloacid_Dehalogenase"/>
    <property type="match status" value="1"/>
</dbReference>
<evidence type="ECO:0000256" key="2">
    <source>
        <dbReference type="ARBA" id="ARBA00004308"/>
    </source>
</evidence>
<feature type="binding site" evidence="12">
    <location>
        <position position="508"/>
    </location>
    <ligand>
        <name>ATP</name>
        <dbReference type="ChEBI" id="CHEBI:30616"/>
    </ligand>
</feature>
<comment type="catalytic activity">
    <reaction evidence="14">
        <text>ATP + H2O + phospholipidSide 1 = ADP + phosphate + phospholipidSide 2.</text>
        <dbReference type="EC" id="7.6.2.1"/>
    </reaction>
</comment>
<keyword evidence="10 14" id="KW-0472">Membrane</keyword>
<accession>A0A8S1PWX7</accession>
<evidence type="ECO:0000259" key="17">
    <source>
        <dbReference type="Pfam" id="PF16209"/>
    </source>
</evidence>
<dbReference type="InterPro" id="IPR001757">
    <property type="entry name" value="P_typ_ATPase"/>
</dbReference>
<dbReference type="NCBIfam" id="TIGR01652">
    <property type="entry name" value="ATPase-Plipid"/>
    <property type="match status" value="1"/>
</dbReference>
<dbReference type="EMBL" id="CAJJDM010000135">
    <property type="protein sequence ID" value="CAD8107043.1"/>
    <property type="molecule type" value="Genomic_DNA"/>
</dbReference>
<feature type="domain" description="P-type ATPase A" evidence="16">
    <location>
        <begin position="136"/>
        <end position="196"/>
    </location>
</feature>